<organism evidence="1 2">
    <name type="scientific">Rhizobium phage RHph_N37</name>
    <dbReference type="NCBI Taxonomy" id="2509749"/>
    <lineage>
        <taxon>Viruses</taxon>
        <taxon>Duplodnaviria</taxon>
        <taxon>Heunggongvirae</taxon>
        <taxon>Uroviricota</taxon>
        <taxon>Caudoviricetes</taxon>
        <taxon>Autographivirales</taxon>
        <taxon>Dunnvirinae</taxon>
        <taxon>Cuernavacavirus</taxon>
        <taxon>Cuernavacavirus RHphN37</taxon>
    </lineage>
</organism>
<name>A0A7S5RE90_9CAUD</name>
<dbReference type="Proteomes" id="UP000642258">
    <property type="component" value="Segment"/>
</dbReference>
<accession>A0A7S5RE90</accession>
<protein>
    <submittedName>
        <fullName evidence="1">Uncharacterized protein</fullName>
    </submittedName>
</protein>
<dbReference type="EMBL" id="MN988528">
    <property type="protein sequence ID" value="QIG73150.1"/>
    <property type="molecule type" value="Genomic_DNA"/>
</dbReference>
<gene>
    <name evidence="1" type="ORF">EVC00_044</name>
</gene>
<proteinExistence type="predicted"/>
<sequence>MSIVYVRFEDDKIIELVASAEQPGPEYLSLDINDPRVAKYMSDPTGLLDAFKPLTPTRFELGMLYLNLVPDQVAAAIDALPEPDRTIAKIYWNRTEWFKRDDPILARVSTAFGLTEQQIDEAWKYAEQLT</sequence>
<reference evidence="1 2" key="1">
    <citation type="submission" date="2020-01" db="EMBL/GenBank/DDBJ databases">
        <title>Patterns of diversity and host range of bacteriophage communities associated with bean-nodulatin bacteria.</title>
        <authorList>
            <person name="Vann Cauwenberghe J."/>
            <person name="Santamaria R.I."/>
            <person name="Bustos P."/>
            <person name="Juarez S."/>
            <person name="Gonzalez V."/>
        </authorList>
    </citation>
    <scope>NUCLEOTIDE SEQUENCE [LARGE SCALE GENOMIC DNA]</scope>
</reference>
<keyword evidence="2" id="KW-1185">Reference proteome</keyword>
<evidence type="ECO:0000313" key="2">
    <source>
        <dbReference type="Proteomes" id="UP000642258"/>
    </source>
</evidence>
<evidence type="ECO:0000313" key="1">
    <source>
        <dbReference type="EMBL" id="QIG73150.1"/>
    </source>
</evidence>